<feature type="compositionally biased region" description="Basic and acidic residues" evidence="11">
    <location>
        <begin position="1"/>
        <end position="17"/>
    </location>
</feature>
<dbReference type="GO" id="GO:0052925">
    <property type="term" value="F:dol-P-Man:Man(5)GlcNAc(2)-PP-Dol alpha-1,3-mannosyltransferase activity"/>
    <property type="evidence" value="ECO:0007669"/>
    <property type="project" value="UniProtKB-EC"/>
</dbReference>
<evidence type="ECO:0000256" key="7">
    <source>
        <dbReference type="ARBA" id="ARBA00022824"/>
    </source>
</evidence>
<protein>
    <recommendedName>
        <fullName evidence="3">dolichyl-P-Man:Man5GlcNAc2-PP-dolichol alpha-1,3-mannosyltransferase</fullName>
        <ecNumber evidence="3">2.4.1.258</ecNumber>
    </recommendedName>
</protein>
<keyword evidence="9 12" id="KW-0472">Membrane</keyword>
<keyword evidence="5" id="KW-0808">Transferase</keyword>
<comment type="caution">
    <text evidence="13">The sequence shown here is derived from an EMBL/GenBank/DDBJ whole genome shotgun (WGS) entry which is preliminary data.</text>
</comment>
<feature type="transmembrane region" description="Helical" evidence="12">
    <location>
        <begin position="363"/>
        <end position="383"/>
    </location>
</feature>
<dbReference type="PANTHER" id="PTHR12646:SF0">
    <property type="entry name" value="DOL-P-MAN:MAN(5)GLCNAC(2)-PP-DOL ALPHA-1,3-MANNOSYLTRANSFERASE"/>
    <property type="match status" value="1"/>
</dbReference>
<dbReference type="Pfam" id="PF05208">
    <property type="entry name" value="ALG3"/>
    <property type="match status" value="1"/>
</dbReference>
<dbReference type="InterPro" id="IPR007873">
    <property type="entry name" value="Glycosyltransferase_ALG3"/>
</dbReference>
<evidence type="ECO:0000256" key="5">
    <source>
        <dbReference type="ARBA" id="ARBA00022679"/>
    </source>
</evidence>
<feature type="transmembrane region" description="Helical" evidence="12">
    <location>
        <begin position="244"/>
        <end position="264"/>
    </location>
</feature>
<evidence type="ECO:0000256" key="6">
    <source>
        <dbReference type="ARBA" id="ARBA00022692"/>
    </source>
</evidence>
<evidence type="ECO:0000256" key="2">
    <source>
        <dbReference type="ARBA" id="ARBA00004922"/>
    </source>
</evidence>
<feature type="transmembrane region" description="Helical" evidence="12">
    <location>
        <begin position="62"/>
        <end position="79"/>
    </location>
</feature>
<accession>A0A1D1W6L5</accession>
<reference evidence="13 14" key="1">
    <citation type="journal article" date="2016" name="Nat. Commun.">
        <title>Extremotolerant tardigrade genome and improved radiotolerance of human cultured cells by tardigrade-unique protein.</title>
        <authorList>
            <person name="Hashimoto T."/>
            <person name="Horikawa D.D."/>
            <person name="Saito Y."/>
            <person name="Kuwahara H."/>
            <person name="Kozuka-Hata H."/>
            <person name="Shin-I T."/>
            <person name="Minakuchi Y."/>
            <person name="Ohishi K."/>
            <person name="Motoyama A."/>
            <person name="Aizu T."/>
            <person name="Enomoto A."/>
            <person name="Kondo K."/>
            <person name="Tanaka S."/>
            <person name="Hara Y."/>
            <person name="Koshikawa S."/>
            <person name="Sagara H."/>
            <person name="Miura T."/>
            <person name="Yokobori S."/>
            <person name="Miyagawa K."/>
            <person name="Suzuki Y."/>
            <person name="Kubo T."/>
            <person name="Oyama M."/>
            <person name="Kohara Y."/>
            <person name="Fujiyama A."/>
            <person name="Arakawa K."/>
            <person name="Katayama T."/>
            <person name="Toyoda A."/>
            <person name="Kunieda T."/>
        </authorList>
    </citation>
    <scope>NUCLEOTIDE SEQUENCE [LARGE SCALE GENOMIC DNA]</scope>
    <source>
        <strain evidence="13 14">YOKOZUNA-1</strain>
    </source>
</reference>
<dbReference type="EMBL" id="BDGG01000020">
    <property type="protein sequence ID" value="GAV09041.1"/>
    <property type="molecule type" value="Genomic_DNA"/>
</dbReference>
<name>A0A1D1W6L5_RAMVA</name>
<evidence type="ECO:0000256" key="9">
    <source>
        <dbReference type="ARBA" id="ARBA00023136"/>
    </source>
</evidence>
<dbReference type="STRING" id="947166.A0A1D1W6L5"/>
<feature type="transmembrane region" description="Helical" evidence="12">
    <location>
        <begin position="215"/>
        <end position="237"/>
    </location>
</feature>
<feature type="transmembrane region" description="Helical" evidence="12">
    <location>
        <begin position="140"/>
        <end position="157"/>
    </location>
</feature>
<keyword evidence="7" id="KW-0256">Endoplasmic reticulum</keyword>
<feature type="transmembrane region" description="Helical" evidence="12">
    <location>
        <begin position="403"/>
        <end position="420"/>
    </location>
</feature>
<dbReference type="PANTHER" id="PTHR12646">
    <property type="entry name" value="NOT56 - RELATED"/>
    <property type="match status" value="1"/>
</dbReference>
<evidence type="ECO:0000256" key="1">
    <source>
        <dbReference type="ARBA" id="ARBA00004477"/>
    </source>
</evidence>
<dbReference type="GO" id="GO:0005789">
    <property type="term" value="C:endoplasmic reticulum membrane"/>
    <property type="evidence" value="ECO:0007669"/>
    <property type="project" value="UniProtKB-SubCell"/>
</dbReference>
<keyword evidence="14" id="KW-1185">Reference proteome</keyword>
<comment type="pathway">
    <text evidence="2">Protein modification; protein glycosylation.</text>
</comment>
<evidence type="ECO:0000256" key="3">
    <source>
        <dbReference type="ARBA" id="ARBA00011964"/>
    </source>
</evidence>
<evidence type="ECO:0000256" key="10">
    <source>
        <dbReference type="ARBA" id="ARBA00049506"/>
    </source>
</evidence>
<keyword evidence="8 12" id="KW-1133">Transmembrane helix</keyword>
<feature type="transmembrane region" description="Helical" evidence="12">
    <location>
        <begin position="191"/>
        <end position="209"/>
    </location>
</feature>
<evidence type="ECO:0000256" key="12">
    <source>
        <dbReference type="SAM" id="Phobius"/>
    </source>
</evidence>
<evidence type="ECO:0000256" key="8">
    <source>
        <dbReference type="ARBA" id="ARBA00022989"/>
    </source>
</evidence>
<proteinExistence type="predicted"/>
<feature type="region of interest" description="Disordered" evidence="11">
    <location>
        <begin position="1"/>
        <end position="28"/>
    </location>
</feature>
<dbReference type="AlphaFoldDB" id="A0A1D1W6L5"/>
<feature type="transmembrane region" description="Helical" evidence="12">
    <location>
        <begin position="112"/>
        <end position="128"/>
    </location>
</feature>
<dbReference type="EC" id="2.4.1.258" evidence="3"/>
<evidence type="ECO:0000313" key="14">
    <source>
        <dbReference type="Proteomes" id="UP000186922"/>
    </source>
</evidence>
<dbReference type="OrthoDB" id="20028at2759"/>
<evidence type="ECO:0000313" key="13">
    <source>
        <dbReference type="EMBL" id="GAV09041.1"/>
    </source>
</evidence>
<organism evidence="13 14">
    <name type="scientific">Ramazzottius varieornatus</name>
    <name type="common">Water bear</name>
    <name type="synonym">Tardigrade</name>
    <dbReference type="NCBI Taxonomy" id="947166"/>
    <lineage>
        <taxon>Eukaryota</taxon>
        <taxon>Metazoa</taxon>
        <taxon>Ecdysozoa</taxon>
        <taxon>Tardigrada</taxon>
        <taxon>Eutardigrada</taxon>
        <taxon>Parachela</taxon>
        <taxon>Hypsibioidea</taxon>
        <taxon>Ramazzottiidae</taxon>
        <taxon>Ramazzottius</taxon>
    </lineage>
</organism>
<gene>
    <name evidence="13" type="primary">RvY_18642-1</name>
    <name evidence="13" type="synonym">RvY_18642.1</name>
    <name evidence="13" type="ORF">RvY_18642</name>
</gene>
<comment type="catalytic activity">
    <reaction evidence="10">
        <text>an alpha-D-Man-(1-&gt;2)-alpha-D-Man-(1-&gt;2)-alpha-D-Man-(1-&gt;3)-[alpha-D-Man-(1-&gt;6)]-beta-D-Man-(1-&gt;4)-beta-D-GlcNAc-(1-&gt;4)-alpha-D-GlcNAc-diphospho-di-trans,poly-cis-dolichol + a di-trans,poly-cis-dolichyl beta-D-mannosyl phosphate = an alpha-D-Man-(1-&gt;2)-alpha-D-Man-(1-&gt;2)-alpha-D-Man-(1-&gt;3)-[alpha-D-Man-(1-&gt;3)-alpha-D-Man-(1-&gt;6)]-beta-D-Man-(1-&gt;4)-beta-D-GlcNAc-(1-&gt;4)-alpha-D-GlcNAc-diphospho-di-trans,poly-cis-dolichol + a di-trans,poly-cis-dolichyl phosphate + H(+)</text>
        <dbReference type="Rhea" id="RHEA:29527"/>
        <dbReference type="Rhea" id="RHEA-COMP:19498"/>
        <dbReference type="Rhea" id="RHEA-COMP:19501"/>
        <dbReference type="Rhea" id="RHEA-COMP:19516"/>
        <dbReference type="Rhea" id="RHEA-COMP:19517"/>
        <dbReference type="ChEBI" id="CHEBI:15378"/>
        <dbReference type="ChEBI" id="CHEBI:57683"/>
        <dbReference type="ChEBI" id="CHEBI:58211"/>
        <dbReference type="ChEBI" id="CHEBI:132515"/>
        <dbReference type="ChEBI" id="CHEBI:132516"/>
        <dbReference type="EC" id="2.4.1.258"/>
    </reaction>
    <physiologicalReaction direction="left-to-right" evidence="10">
        <dbReference type="Rhea" id="RHEA:29528"/>
    </physiologicalReaction>
</comment>
<comment type="subcellular location">
    <subcellularLocation>
        <location evidence="1">Endoplasmic reticulum membrane</location>
        <topology evidence="1">Multi-pass membrane protein</topology>
    </subcellularLocation>
</comment>
<evidence type="ECO:0000256" key="11">
    <source>
        <dbReference type="SAM" id="MobiDB-lite"/>
    </source>
</evidence>
<evidence type="ECO:0000256" key="4">
    <source>
        <dbReference type="ARBA" id="ARBA00022676"/>
    </source>
</evidence>
<feature type="transmembrane region" description="Helical" evidence="12">
    <location>
        <begin position="302"/>
        <end position="322"/>
    </location>
</feature>
<keyword evidence="4" id="KW-0328">Glycosyltransferase</keyword>
<keyword evidence="6 12" id="KW-0812">Transmembrane</keyword>
<dbReference type="Proteomes" id="UP000186922">
    <property type="component" value="Unassembled WGS sequence"/>
</dbReference>
<sequence length="446" mass="51864">MVKNKKSSDVSPREEVVKSNGRRSRTKTPKSLRDFKHLIVDWTTGLIAALEQPRATLRFSRLLLVFEFFLCAFIIRHVNYTEIDWEAYMQEVEGFLNGTLDYRLLEGSTGPLVYPGGFVYIFSAFYYLTDNGKDIRTAQWIFSAVYLLTLVLVFRLYHKSQRIPPHVLFLMCGLSYRIHSIFVLRMFNDCIAMLLLYASANLFVDNWWLIGCLLFSAAVSVKMSVLLFAPALLFLLLQQGYRTTLKGLSICGGLQLVLGAPFLLTNPRSYIERSFDLKRQFFYKWTVNWRFLEEEVFLDRTFHIGLLVIHLGLLVAFLWKIWLPLRKFVLQRDFQGVNAKLLTLFSCNLIGIACSRSLHYQFYVWYFHTLHFLLWILPMQNAARILLLGMIEYSWNTYPSTSLSSWVLLLAHASILLNLFRFSRNTRDLLSGDQSVHSVKSSVKAR</sequence>
<feature type="transmembrane region" description="Helical" evidence="12">
    <location>
        <begin position="163"/>
        <end position="184"/>
    </location>
</feature>